<evidence type="ECO:0000313" key="1">
    <source>
        <dbReference type="EMBL" id="WMV55315.1"/>
    </source>
</evidence>
<name>A0AAF0UYX1_SOLVR</name>
<evidence type="ECO:0000313" key="2">
    <source>
        <dbReference type="Proteomes" id="UP001234989"/>
    </source>
</evidence>
<dbReference type="AlphaFoldDB" id="A0AAF0UYX1"/>
<dbReference type="EMBL" id="CP133622">
    <property type="protein sequence ID" value="WMV55315.1"/>
    <property type="molecule type" value="Genomic_DNA"/>
</dbReference>
<keyword evidence="2" id="KW-1185">Reference proteome</keyword>
<gene>
    <name evidence="1" type="ORF">MTR67_048700</name>
</gene>
<dbReference type="Proteomes" id="UP001234989">
    <property type="component" value="Chromosome 11"/>
</dbReference>
<dbReference type="PANTHER" id="PTHR46148:SF60">
    <property type="entry name" value="CHROMO DOMAIN-CONTAINING PROTEIN"/>
    <property type="match status" value="1"/>
</dbReference>
<protein>
    <submittedName>
        <fullName evidence="1">Uncharacterized protein</fullName>
    </submittedName>
</protein>
<proteinExistence type="predicted"/>
<sequence length="149" mass="17236">MDKVRVIQEGLRTAQSRQKSYPDWRLWALEFMYVSDKSHMLQWNMVQLYESLAFEKEHVAILDRQVWKLRSKKIPSVKVQWRHHQPLPPALAHFGRAIPPASKVLQRKLVTQQEAAATEPLASPVRPLVWCLAAPAVIILGSEFSMKPF</sequence>
<accession>A0AAF0UYX1</accession>
<reference evidence="1" key="1">
    <citation type="submission" date="2023-08" db="EMBL/GenBank/DDBJ databases">
        <title>A de novo genome assembly of Solanum verrucosum Schlechtendal, a Mexican diploid species geographically isolated from the other diploid A-genome species in potato relatives.</title>
        <authorList>
            <person name="Hosaka K."/>
        </authorList>
    </citation>
    <scope>NUCLEOTIDE SEQUENCE</scope>
    <source>
        <tissue evidence="1">Young leaves</tissue>
    </source>
</reference>
<organism evidence="1 2">
    <name type="scientific">Solanum verrucosum</name>
    <dbReference type="NCBI Taxonomy" id="315347"/>
    <lineage>
        <taxon>Eukaryota</taxon>
        <taxon>Viridiplantae</taxon>
        <taxon>Streptophyta</taxon>
        <taxon>Embryophyta</taxon>
        <taxon>Tracheophyta</taxon>
        <taxon>Spermatophyta</taxon>
        <taxon>Magnoliopsida</taxon>
        <taxon>eudicotyledons</taxon>
        <taxon>Gunneridae</taxon>
        <taxon>Pentapetalae</taxon>
        <taxon>asterids</taxon>
        <taxon>lamiids</taxon>
        <taxon>Solanales</taxon>
        <taxon>Solanaceae</taxon>
        <taxon>Solanoideae</taxon>
        <taxon>Solaneae</taxon>
        <taxon>Solanum</taxon>
    </lineage>
</organism>
<dbReference type="PANTHER" id="PTHR46148">
    <property type="entry name" value="CHROMO DOMAIN-CONTAINING PROTEIN"/>
    <property type="match status" value="1"/>
</dbReference>